<dbReference type="NCBIfam" id="TIGR00029">
    <property type="entry name" value="S20"/>
    <property type="match status" value="1"/>
</dbReference>
<dbReference type="GO" id="GO:0003735">
    <property type="term" value="F:structural constituent of ribosome"/>
    <property type="evidence" value="ECO:0007669"/>
    <property type="project" value="InterPro"/>
</dbReference>
<evidence type="ECO:0000256" key="5">
    <source>
        <dbReference type="ARBA" id="ARBA00035136"/>
    </source>
</evidence>
<feature type="compositionally biased region" description="Basic residues" evidence="7">
    <location>
        <begin position="1"/>
        <end position="15"/>
    </location>
</feature>
<dbReference type="HAMAP" id="MF_00500">
    <property type="entry name" value="Ribosomal_bS20"/>
    <property type="match status" value="1"/>
</dbReference>
<gene>
    <name evidence="6" type="primary">rpsT</name>
    <name evidence="8" type="ORF">A2892_04390</name>
</gene>
<dbReference type="InterPro" id="IPR002583">
    <property type="entry name" value="Ribosomal_bS20"/>
</dbReference>
<keyword evidence="2 6" id="KW-0694">RNA-binding</keyword>
<keyword evidence="4 6" id="KW-0687">Ribonucleoprotein</keyword>
<evidence type="ECO:0000256" key="4">
    <source>
        <dbReference type="ARBA" id="ARBA00023274"/>
    </source>
</evidence>
<comment type="function">
    <text evidence="6">Binds directly to 16S ribosomal RNA.</text>
</comment>
<dbReference type="STRING" id="1802517.A2892_04390"/>
<dbReference type="EMBL" id="MGHD01000002">
    <property type="protein sequence ID" value="OGM60865.1"/>
    <property type="molecule type" value="Genomic_DNA"/>
</dbReference>
<dbReference type="GO" id="GO:0006412">
    <property type="term" value="P:translation"/>
    <property type="evidence" value="ECO:0007669"/>
    <property type="project" value="UniProtKB-UniRule"/>
</dbReference>
<dbReference type="AlphaFoldDB" id="A0A1F8BBX2"/>
<evidence type="ECO:0000256" key="2">
    <source>
        <dbReference type="ARBA" id="ARBA00022884"/>
    </source>
</evidence>
<proteinExistence type="inferred from homology"/>
<keyword evidence="1 6" id="KW-0699">rRNA-binding</keyword>
<evidence type="ECO:0000256" key="3">
    <source>
        <dbReference type="ARBA" id="ARBA00022980"/>
    </source>
</evidence>
<comment type="similarity">
    <text evidence="6">Belongs to the bacterial ribosomal protein bS20 family.</text>
</comment>
<dbReference type="SUPFAM" id="SSF46992">
    <property type="entry name" value="Ribosomal protein S20"/>
    <property type="match status" value="1"/>
</dbReference>
<keyword evidence="3 6" id="KW-0689">Ribosomal protein</keyword>
<dbReference type="Proteomes" id="UP000176404">
    <property type="component" value="Unassembled WGS sequence"/>
</dbReference>
<evidence type="ECO:0000256" key="7">
    <source>
        <dbReference type="SAM" id="MobiDB-lite"/>
    </source>
</evidence>
<dbReference type="InterPro" id="IPR036510">
    <property type="entry name" value="Ribosomal_bS20_sf"/>
</dbReference>
<evidence type="ECO:0000313" key="9">
    <source>
        <dbReference type="Proteomes" id="UP000176404"/>
    </source>
</evidence>
<dbReference type="GO" id="GO:0005840">
    <property type="term" value="C:ribosome"/>
    <property type="evidence" value="ECO:0007669"/>
    <property type="project" value="UniProtKB-KW"/>
</dbReference>
<dbReference type="Gene3D" id="1.20.58.110">
    <property type="entry name" value="Ribosomal protein S20"/>
    <property type="match status" value="1"/>
</dbReference>
<dbReference type="Pfam" id="PF01649">
    <property type="entry name" value="Ribosomal_S20p"/>
    <property type="match status" value="1"/>
</dbReference>
<evidence type="ECO:0000313" key="8">
    <source>
        <dbReference type="EMBL" id="OGM60865.1"/>
    </source>
</evidence>
<accession>A0A1F8BBX2</accession>
<sequence length="90" mass="10284">MPVTKTAKRALRSSKRKQEVNKKVSSRMEIAVRLAKKLKSAKAIREAISLVDRVTKKKLIHKNKAAHLKSKLSKLLMKKTTKSDFKSKKK</sequence>
<reference evidence="8 9" key="1">
    <citation type="journal article" date="2016" name="Nat. Commun.">
        <title>Thousands of microbial genomes shed light on interconnected biogeochemical processes in an aquifer system.</title>
        <authorList>
            <person name="Anantharaman K."/>
            <person name="Brown C.T."/>
            <person name="Hug L.A."/>
            <person name="Sharon I."/>
            <person name="Castelle C.J."/>
            <person name="Probst A.J."/>
            <person name="Thomas B.C."/>
            <person name="Singh A."/>
            <person name="Wilkins M.J."/>
            <person name="Karaoz U."/>
            <person name="Brodie E.L."/>
            <person name="Williams K.H."/>
            <person name="Hubbard S.S."/>
            <person name="Banfield J.F."/>
        </authorList>
    </citation>
    <scope>NUCLEOTIDE SEQUENCE [LARGE SCALE GENOMIC DNA]</scope>
</reference>
<dbReference type="GO" id="GO:0019843">
    <property type="term" value="F:rRNA binding"/>
    <property type="evidence" value="ECO:0007669"/>
    <property type="project" value="UniProtKB-UniRule"/>
</dbReference>
<dbReference type="GO" id="GO:1990904">
    <property type="term" value="C:ribonucleoprotein complex"/>
    <property type="evidence" value="ECO:0007669"/>
    <property type="project" value="UniProtKB-KW"/>
</dbReference>
<protein>
    <recommendedName>
        <fullName evidence="5 6">Small ribosomal subunit protein bS20</fullName>
    </recommendedName>
</protein>
<name>A0A1F8BBX2_9BACT</name>
<evidence type="ECO:0000256" key="1">
    <source>
        <dbReference type="ARBA" id="ARBA00022730"/>
    </source>
</evidence>
<feature type="region of interest" description="Disordered" evidence="7">
    <location>
        <begin position="1"/>
        <end position="23"/>
    </location>
</feature>
<comment type="caution">
    <text evidence="8">The sequence shown here is derived from an EMBL/GenBank/DDBJ whole genome shotgun (WGS) entry which is preliminary data.</text>
</comment>
<organism evidence="8 9">
    <name type="scientific">Candidatus Woesebacteria bacterium RIFCSPLOWO2_01_FULL_39_10b</name>
    <dbReference type="NCBI Taxonomy" id="1802517"/>
    <lineage>
        <taxon>Bacteria</taxon>
        <taxon>Candidatus Woeseibacteriota</taxon>
    </lineage>
</organism>
<evidence type="ECO:0000256" key="6">
    <source>
        <dbReference type="HAMAP-Rule" id="MF_00500"/>
    </source>
</evidence>